<dbReference type="Gene3D" id="1.10.260.40">
    <property type="entry name" value="lambda repressor-like DNA-binding domains"/>
    <property type="match status" value="1"/>
</dbReference>
<dbReference type="InterPro" id="IPR010982">
    <property type="entry name" value="Lambda_DNA-bd_dom_sf"/>
</dbReference>
<comment type="caution">
    <text evidence="2">The sequence shown here is derived from an EMBL/GenBank/DDBJ whole genome shotgun (WGS) entry which is preliminary data.</text>
</comment>
<dbReference type="CDD" id="cd00093">
    <property type="entry name" value="HTH_XRE"/>
    <property type="match status" value="1"/>
</dbReference>
<dbReference type="AlphaFoldDB" id="A0A3P1VDL4"/>
<dbReference type="Pfam" id="PF18710">
    <property type="entry name" value="ComR_TPR"/>
    <property type="match status" value="1"/>
</dbReference>
<dbReference type="Pfam" id="PF01381">
    <property type="entry name" value="HTH_3"/>
    <property type="match status" value="1"/>
</dbReference>
<dbReference type="PANTHER" id="PTHR37038">
    <property type="entry name" value="TRANSCRIPTIONAL REGULATOR-RELATED"/>
    <property type="match status" value="1"/>
</dbReference>
<evidence type="ECO:0000259" key="1">
    <source>
        <dbReference type="PROSITE" id="PS50943"/>
    </source>
</evidence>
<dbReference type="InterPro" id="IPR040799">
    <property type="entry name" value="ComR_TPR"/>
</dbReference>
<dbReference type="SUPFAM" id="SSF47413">
    <property type="entry name" value="lambda repressor-like DNA-binding domains"/>
    <property type="match status" value="1"/>
</dbReference>
<name>A0A3P1VDL4_9STRE</name>
<accession>A0A3P1VDL4</accession>
<proteinExistence type="predicted"/>
<dbReference type="Proteomes" id="UP000281771">
    <property type="component" value="Unassembled WGS sequence"/>
</dbReference>
<dbReference type="InterPro" id="IPR053163">
    <property type="entry name" value="HTH-type_regulator_Rgg"/>
</dbReference>
<dbReference type="InterPro" id="IPR001387">
    <property type="entry name" value="Cro/C1-type_HTH"/>
</dbReference>
<sequence length="307" mass="36075">MIDKVALGQKIQSIRESKGMSRQVLCQDEVVLTTRQLQRIEKGDSLPSIATVVYIAQQLDVSVEILVDKEKLEIPQRYLDLRYKMQRLPHYGNPERIMEREAILDEIYESFFDNLPEEEQLAVQIEHALLDIAATRRPEFDQGLVDEYLERSLAKSQLDMNDMNILFLRQLILAFNGFDKEEFVNLLSRIIHQRTNTTVEGLRLIQNVVISSIGMLCHFEEYDMLYQLHQVLEELMELIKDYSDKAFVYMTRWKINLYLEHNLEAAKENYSSARQLAQLLSEELLFTNIRNEWAEDMAKLQLVDQLL</sequence>
<keyword evidence="3" id="KW-1185">Reference proteome</keyword>
<organism evidence="2 3">
    <name type="scientific">Streptococcus minor</name>
    <dbReference type="NCBI Taxonomy" id="229549"/>
    <lineage>
        <taxon>Bacteria</taxon>
        <taxon>Bacillati</taxon>
        <taxon>Bacillota</taxon>
        <taxon>Bacilli</taxon>
        <taxon>Lactobacillales</taxon>
        <taxon>Streptococcaceae</taxon>
        <taxon>Streptococcus</taxon>
    </lineage>
</organism>
<dbReference type="RefSeq" id="WP_124776136.1">
    <property type="nucleotide sequence ID" value="NZ_RQZA01000002.1"/>
</dbReference>
<evidence type="ECO:0000313" key="2">
    <source>
        <dbReference type="EMBL" id="RRD31858.1"/>
    </source>
</evidence>
<dbReference type="EMBL" id="RQZA01000002">
    <property type="protein sequence ID" value="RRD31858.1"/>
    <property type="molecule type" value="Genomic_DNA"/>
</dbReference>
<dbReference type="PROSITE" id="PS50943">
    <property type="entry name" value="HTH_CROC1"/>
    <property type="match status" value="1"/>
</dbReference>
<protein>
    <submittedName>
        <fullName evidence="2">XRE family transcriptional regulator</fullName>
    </submittedName>
</protein>
<reference evidence="2 3" key="1">
    <citation type="submission" date="2018-11" db="EMBL/GenBank/DDBJ databases">
        <title>Genomes From Bacteria Associated with the Canine Oral Cavity: a Test Case for Automated Genome-Based Taxonomic Assignment.</title>
        <authorList>
            <person name="Coil D.A."/>
            <person name="Jospin G."/>
            <person name="Darling A.E."/>
            <person name="Wallis C."/>
            <person name="Davis I.J."/>
            <person name="Harris S."/>
            <person name="Eisen J.A."/>
            <person name="Holcombe L.J."/>
            <person name="O'Flynn C."/>
        </authorList>
    </citation>
    <scope>NUCLEOTIDE SEQUENCE [LARGE SCALE GENOMIC DNA]</scope>
    <source>
        <strain evidence="2 3">OH4621_COT-116</strain>
    </source>
</reference>
<feature type="domain" description="HTH cro/C1-type" evidence="1">
    <location>
        <begin position="11"/>
        <end position="66"/>
    </location>
</feature>
<dbReference type="GO" id="GO:0003677">
    <property type="term" value="F:DNA binding"/>
    <property type="evidence" value="ECO:0007669"/>
    <property type="project" value="InterPro"/>
</dbReference>
<gene>
    <name evidence="2" type="ORF">EII38_03665</name>
</gene>
<dbReference type="SMART" id="SM00530">
    <property type="entry name" value="HTH_XRE"/>
    <property type="match status" value="1"/>
</dbReference>
<evidence type="ECO:0000313" key="3">
    <source>
        <dbReference type="Proteomes" id="UP000281771"/>
    </source>
</evidence>